<keyword evidence="3 7" id="KW-0479">Metal-binding</keyword>
<evidence type="ECO:0000256" key="5">
    <source>
        <dbReference type="ARBA" id="ARBA00023004"/>
    </source>
</evidence>
<dbReference type="Proteomes" id="UP001144191">
    <property type="component" value="Unassembled WGS sequence"/>
</dbReference>
<comment type="similarity">
    <text evidence="2 8">Belongs to the cytochrome P450 family.</text>
</comment>
<dbReference type="GO" id="GO:0016705">
    <property type="term" value="F:oxidoreductase activity, acting on paired donors, with incorporation or reduction of molecular oxygen"/>
    <property type="evidence" value="ECO:0007669"/>
    <property type="project" value="InterPro"/>
</dbReference>
<evidence type="ECO:0000256" key="4">
    <source>
        <dbReference type="ARBA" id="ARBA00023002"/>
    </source>
</evidence>
<keyword evidence="6 8" id="KW-0503">Monooxygenase</keyword>
<dbReference type="EMBL" id="BRPB01000008">
    <property type="protein sequence ID" value="GLA46631.1"/>
    <property type="molecule type" value="Genomic_DNA"/>
</dbReference>
<dbReference type="CDD" id="cd11058">
    <property type="entry name" value="CYP60B-like"/>
    <property type="match status" value="1"/>
</dbReference>
<sequence>MAINALSIAISLLVIYPISRIVYNVFFSPLSHLPGPISWSATRLPFTRALLRGTIVHDFERLHRKYGPVVRTAPDEVSFASGDAWTDIYASRPDDRQFLKDPLWWRRQPGQPDTLLSAIHPAKHSRMRKLLAPAFTPRALRVQEAVLQRYASLLVDRIKDQVSVAGTDGAVIDMGPWFNFTTFDIFGDLGFGESFNCLQHSQYHPWIVLLFGSVKAASFIAAARYYPPLEALLMKCIPRSLHEKSQRHYRQIIDKIDRRLSWELQRPDIMSHLIDENGQVALPRGELNSTFMILTTTGSETTATVLTGILTYLVNQPEVLGRLIGEIRGRFGSSQDISLSEAADLPYLTAVIQEGLRLCPPVPWMLPRQVPPGGSTVCGTWLPGGTAVSLQAYTLNRDPSRFHAASSFLPERWLPDASSNPNSNFYQDDRHAVQPFSMGPRSCLGQHLAWAEMRLILTKLLVNFDFEAVEGKQLRWEELRTFFSRSEGVQPAQQLPLVQVCLPNRRLTCVVPGRRVVNQRPTLRVLPGVEHTLRDPVHTTINPAMLDQAFRESVQECEVFLSRYKQVQGGFIRNLVYTPSSLRHFSTTELSIDESLHAARNYRFDLANEQPVQALLYQHSLQNPLS</sequence>
<evidence type="ECO:0000256" key="3">
    <source>
        <dbReference type="ARBA" id="ARBA00022723"/>
    </source>
</evidence>
<gene>
    <name evidence="9" type="ORF">AnigIFM63604_010715</name>
</gene>
<dbReference type="Pfam" id="PF00067">
    <property type="entry name" value="p450"/>
    <property type="match status" value="1"/>
</dbReference>
<dbReference type="PANTHER" id="PTHR24305">
    <property type="entry name" value="CYTOCHROME P450"/>
    <property type="match status" value="1"/>
</dbReference>
<dbReference type="AlphaFoldDB" id="A0A9W6E7W3"/>
<protein>
    <recommendedName>
        <fullName evidence="11">Cytochrome P450 monooxygenase</fullName>
    </recommendedName>
</protein>
<evidence type="ECO:0000313" key="9">
    <source>
        <dbReference type="EMBL" id="GLA46631.1"/>
    </source>
</evidence>
<dbReference type="PRINTS" id="PR00385">
    <property type="entry name" value="P450"/>
</dbReference>
<dbReference type="PROSITE" id="PS00086">
    <property type="entry name" value="CYTOCHROME_P450"/>
    <property type="match status" value="1"/>
</dbReference>
<comment type="caution">
    <text evidence="9">The sequence shown here is derived from an EMBL/GenBank/DDBJ whole genome shotgun (WGS) entry which is preliminary data.</text>
</comment>
<keyword evidence="4 8" id="KW-0560">Oxidoreductase</keyword>
<evidence type="ECO:0000256" key="8">
    <source>
        <dbReference type="RuleBase" id="RU000461"/>
    </source>
</evidence>
<evidence type="ECO:0000256" key="2">
    <source>
        <dbReference type="ARBA" id="ARBA00010617"/>
    </source>
</evidence>
<organism evidence="9 10">
    <name type="scientific">Aspergillus niger</name>
    <dbReference type="NCBI Taxonomy" id="5061"/>
    <lineage>
        <taxon>Eukaryota</taxon>
        <taxon>Fungi</taxon>
        <taxon>Dikarya</taxon>
        <taxon>Ascomycota</taxon>
        <taxon>Pezizomycotina</taxon>
        <taxon>Eurotiomycetes</taxon>
        <taxon>Eurotiomycetidae</taxon>
        <taxon>Eurotiales</taxon>
        <taxon>Aspergillaceae</taxon>
        <taxon>Aspergillus</taxon>
        <taxon>Aspergillus subgen. Circumdati</taxon>
    </lineage>
</organism>
<dbReference type="SUPFAM" id="SSF52777">
    <property type="entry name" value="CoA-dependent acyltransferases"/>
    <property type="match status" value="1"/>
</dbReference>
<dbReference type="GO" id="GO:0020037">
    <property type="term" value="F:heme binding"/>
    <property type="evidence" value="ECO:0007669"/>
    <property type="project" value="InterPro"/>
</dbReference>
<name>A0A9W6E7W3_ASPNG</name>
<dbReference type="InterPro" id="IPR036396">
    <property type="entry name" value="Cyt_P450_sf"/>
</dbReference>
<keyword evidence="5 7" id="KW-0408">Iron</keyword>
<reference evidence="9" key="1">
    <citation type="submission" date="2022-07" db="EMBL/GenBank/DDBJ databases">
        <title>Taxonomy of Aspergillus series Nigri: significant species reduction supported by multi-species coalescent approaches.</title>
        <authorList>
            <person name="Bian C."/>
            <person name="Kusuya Y."/>
            <person name="Sklenar F."/>
            <person name="D'hooge E."/>
            <person name="Yaguchi T."/>
            <person name="Takahashi H."/>
            <person name="Hubka V."/>
        </authorList>
    </citation>
    <scope>NUCLEOTIDE SEQUENCE</scope>
    <source>
        <strain evidence="9">IFM 63604</strain>
    </source>
</reference>
<dbReference type="GO" id="GO:0004497">
    <property type="term" value="F:monooxygenase activity"/>
    <property type="evidence" value="ECO:0007669"/>
    <property type="project" value="UniProtKB-KW"/>
</dbReference>
<evidence type="ECO:0000256" key="6">
    <source>
        <dbReference type="ARBA" id="ARBA00023033"/>
    </source>
</evidence>
<keyword evidence="7 8" id="KW-0349">Heme</keyword>
<dbReference type="InterPro" id="IPR017972">
    <property type="entry name" value="Cyt_P450_CS"/>
</dbReference>
<dbReference type="InterPro" id="IPR050121">
    <property type="entry name" value="Cytochrome_P450_monoxygenase"/>
</dbReference>
<dbReference type="GO" id="GO:0005506">
    <property type="term" value="F:iron ion binding"/>
    <property type="evidence" value="ECO:0007669"/>
    <property type="project" value="InterPro"/>
</dbReference>
<accession>A0A9W6E7W3</accession>
<dbReference type="SUPFAM" id="SSF48264">
    <property type="entry name" value="Cytochrome P450"/>
    <property type="match status" value="1"/>
</dbReference>
<evidence type="ECO:0000256" key="1">
    <source>
        <dbReference type="ARBA" id="ARBA00001971"/>
    </source>
</evidence>
<evidence type="ECO:0008006" key="11">
    <source>
        <dbReference type="Google" id="ProtNLM"/>
    </source>
</evidence>
<comment type="cofactor">
    <cofactor evidence="1 7">
        <name>heme</name>
        <dbReference type="ChEBI" id="CHEBI:30413"/>
    </cofactor>
</comment>
<feature type="binding site" description="axial binding residue" evidence="7">
    <location>
        <position position="443"/>
    </location>
    <ligand>
        <name>heme</name>
        <dbReference type="ChEBI" id="CHEBI:30413"/>
    </ligand>
    <ligandPart>
        <name>Fe</name>
        <dbReference type="ChEBI" id="CHEBI:18248"/>
    </ligandPart>
</feature>
<dbReference type="Gene3D" id="1.10.630.10">
    <property type="entry name" value="Cytochrome P450"/>
    <property type="match status" value="1"/>
</dbReference>
<dbReference type="PRINTS" id="PR00463">
    <property type="entry name" value="EP450I"/>
</dbReference>
<evidence type="ECO:0000313" key="10">
    <source>
        <dbReference type="Proteomes" id="UP001144191"/>
    </source>
</evidence>
<dbReference type="PANTHER" id="PTHR24305:SF199">
    <property type="entry name" value="P450, PUTATIVE (EUROFUNG)-RELATED"/>
    <property type="match status" value="1"/>
</dbReference>
<proteinExistence type="inferred from homology"/>
<evidence type="ECO:0000256" key="7">
    <source>
        <dbReference type="PIRSR" id="PIRSR602401-1"/>
    </source>
</evidence>
<dbReference type="InterPro" id="IPR002401">
    <property type="entry name" value="Cyt_P450_E_grp-I"/>
</dbReference>
<dbReference type="InterPro" id="IPR001128">
    <property type="entry name" value="Cyt_P450"/>
</dbReference>